<keyword evidence="9" id="KW-1185">Reference proteome</keyword>
<evidence type="ECO:0008006" key="10">
    <source>
        <dbReference type="Google" id="ProtNLM"/>
    </source>
</evidence>
<gene>
    <name evidence="8" type="ORF">GUJ93_ZPchr0006g45447</name>
</gene>
<feature type="domain" description="Cyclin C-terminal" evidence="7">
    <location>
        <begin position="193"/>
        <end position="307"/>
    </location>
</feature>
<reference evidence="8" key="1">
    <citation type="journal article" date="2021" name="bioRxiv">
        <title>Whole Genome Assembly and Annotation of Northern Wild Rice, Zizania palustris L., Supports a Whole Genome Duplication in the Zizania Genus.</title>
        <authorList>
            <person name="Haas M."/>
            <person name="Kono T."/>
            <person name="Macchietto M."/>
            <person name="Millas R."/>
            <person name="McGilp L."/>
            <person name="Shao M."/>
            <person name="Duquette J."/>
            <person name="Hirsch C.N."/>
            <person name="Kimball J."/>
        </authorList>
    </citation>
    <scope>NUCLEOTIDE SEQUENCE</scope>
    <source>
        <tissue evidence="8">Fresh leaf tissue</tissue>
    </source>
</reference>
<dbReference type="EMBL" id="JAAALK010000283">
    <property type="protein sequence ID" value="KAG8076847.1"/>
    <property type="molecule type" value="Genomic_DNA"/>
</dbReference>
<dbReference type="InterPro" id="IPR013763">
    <property type="entry name" value="Cyclin-like_dom"/>
</dbReference>
<dbReference type="InterPro" id="IPR039361">
    <property type="entry name" value="Cyclin"/>
</dbReference>
<dbReference type="InterPro" id="IPR004367">
    <property type="entry name" value="Cyclin_C-dom"/>
</dbReference>
<keyword evidence="3 5" id="KW-0195">Cyclin</keyword>
<comment type="caution">
    <text evidence="8">The sequence shown here is derived from an EMBL/GenBank/DDBJ whole genome shotgun (WGS) entry which is preliminary data.</text>
</comment>
<dbReference type="FunFam" id="1.10.472.10:FF:000034">
    <property type="entry name" value="D2/4-type cyclin"/>
    <property type="match status" value="1"/>
</dbReference>
<dbReference type="InterPro" id="IPR048258">
    <property type="entry name" value="Cyclins_cyclin-box"/>
</dbReference>
<accession>A0A8J5VLY9</accession>
<evidence type="ECO:0000313" key="8">
    <source>
        <dbReference type="EMBL" id="KAG8076847.1"/>
    </source>
</evidence>
<dbReference type="PROSITE" id="PS00292">
    <property type="entry name" value="CYCLINS"/>
    <property type="match status" value="1"/>
</dbReference>
<dbReference type="OrthoDB" id="5590282at2759"/>
<organism evidence="8 9">
    <name type="scientific">Zizania palustris</name>
    <name type="common">Northern wild rice</name>
    <dbReference type="NCBI Taxonomy" id="103762"/>
    <lineage>
        <taxon>Eukaryota</taxon>
        <taxon>Viridiplantae</taxon>
        <taxon>Streptophyta</taxon>
        <taxon>Embryophyta</taxon>
        <taxon>Tracheophyta</taxon>
        <taxon>Spermatophyta</taxon>
        <taxon>Magnoliopsida</taxon>
        <taxon>Liliopsida</taxon>
        <taxon>Poales</taxon>
        <taxon>Poaceae</taxon>
        <taxon>BOP clade</taxon>
        <taxon>Oryzoideae</taxon>
        <taxon>Oryzeae</taxon>
        <taxon>Zizaniinae</taxon>
        <taxon>Zizania</taxon>
    </lineage>
</organism>
<dbReference type="CDD" id="cd20543">
    <property type="entry name" value="CYCLIN_AtCycD-like_rpt1"/>
    <property type="match status" value="1"/>
</dbReference>
<dbReference type="Pfam" id="PF00134">
    <property type="entry name" value="Cyclin_N"/>
    <property type="match status" value="1"/>
</dbReference>
<feature type="domain" description="Cyclin-like" evidence="6">
    <location>
        <begin position="96"/>
        <end position="184"/>
    </location>
</feature>
<evidence type="ECO:0000256" key="4">
    <source>
        <dbReference type="ARBA" id="ARBA00023306"/>
    </source>
</evidence>
<evidence type="ECO:0000256" key="1">
    <source>
        <dbReference type="ARBA" id="ARBA00009065"/>
    </source>
</evidence>
<dbReference type="GO" id="GO:0051301">
    <property type="term" value="P:cell division"/>
    <property type="evidence" value="ECO:0007669"/>
    <property type="project" value="UniProtKB-KW"/>
</dbReference>
<dbReference type="PANTHER" id="PTHR10177">
    <property type="entry name" value="CYCLINS"/>
    <property type="match status" value="1"/>
</dbReference>
<name>A0A8J5VLY9_ZIZPA</name>
<evidence type="ECO:0000313" key="9">
    <source>
        <dbReference type="Proteomes" id="UP000729402"/>
    </source>
</evidence>
<evidence type="ECO:0000259" key="7">
    <source>
        <dbReference type="SMART" id="SM01332"/>
    </source>
</evidence>
<evidence type="ECO:0000256" key="5">
    <source>
        <dbReference type="RuleBase" id="RU000383"/>
    </source>
</evidence>
<dbReference type="Pfam" id="PF02984">
    <property type="entry name" value="Cyclin_C"/>
    <property type="match status" value="1"/>
</dbReference>
<dbReference type="CDD" id="cd20544">
    <property type="entry name" value="CYCLIN_AtCycD-like_rpt2"/>
    <property type="match status" value="1"/>
</dbReference>
<dbReference type="Proteomes" id="UP000729402">
    <property type="component" value="Unassembled WGS sequence"/>
</dbReference>
<protein>
    <recommendedName>
        <fullName evidence="10">Cyclin N-terminal domain-containing protein</fullName>
    </recommendedName>
</protein>
<dbReference type="SMART" id="SM00385">
    <property type="entry name" value="CYCLIN"/>
    <property type="match status" value="1"/>
</dbReference>
<dbReference type="SMART" id="SM01332">
    <property type="entry name" value="Cyclin_C"/>
    <property type="match status" value="1"/>
</dbReference>
<evidence type="ECO:0000259" key="6">
    <source>
        <dbReference type="SMART" id="SM00385"/>
    </source>
</evidence>
<dbReference type="AlphaFoldDB" id="A0A8J5VLY9"/>
<dbReference type="InterPro" id="IPR006671">
    <property type="entry name" value="Cyclin_N"/>
</dbReference>
<proteinExistence type="inferred from homology"/>
<evidence type="ECO:0000256" key="2">
    <source>
        <dbReference type="ARBA" id="ARBA00022618"/>
    </source>
</evidence>
<keyword evidence="2" id="KW-0132">Cell division</keyword>
<evidence type="ECO:0000256" key="3">
    <source>
        <dbReference type="ARBA" id="ARBA00023127"/>
    </source>
</evidence>
<reference evidence="8" key="2">
    <citation type="submission" date="2021-02" db="EMBL/GenBank/DDBJ databases">
        <authorList>
            <person name="Kimball J.A."/>
            <person name="Haas M.W."/>
            <person name="Macchietto M."/>
            <person name="Kono T."/>
            <person name="Duquette J."/>
            <person name="Shao M."/>
        </authorList>
    </citation>
    <scope>NUCLEOTIDE SEQUENCE</scope>
    <source>
        <tissue evidence="8">Fresh leaf tissue</tissue>
    </source>
</reference>
<comment type="similarity">
    <text evidence="1">Belongs to the cyclin family. Cyclin D subfamily.</text>
</comment>
<sequence>MAPSFDFAASILLCAEDNTAILDLDLDEDSEEISWVAGGDASLRALSMDFPLQSDDCIEALLVREEEHLPMEGYFQRLLLQPDGLDLAAVRSDAIDWIWKVHKHYKFGPLTAVLSVNYLDRFLSMYELPHWKTWMTQLLAVACLSLAAKMEETVVPHPLDLQVGDATFVFETRNIKRMELLVLNALKWRMQAVTPCSFIDYYLHKFNDGDVPSIPSFSCSVDLILSTCKVAEFLVFRPSEIAASVALVALEEHESSMLNRAGTCYNNLKKERVLACYEMIQDKIIMGNIIPKSVSPPLYTVLQSPIYVLDAAACVSEQSDDTIAGSPATYYESSMSSKRRRICR</sequence>
<dbReference type="FunFam" id="1.10.472.10:FF:000040">
    <property type="entry name" value="D6-type cyclin"/>
    <property type="match status" value="1"/>
</dbReference>
<keyword evidence="4" id="KW-0131">Cell cycle</keyword>